<evidence type="ECO:0000256" key="2">
    <source>
        <dbReference type="SAM" id="SignalP"/>
    </source>
</evidence>
<dbReference type="Proteomes" id="UP000239899">
    <property type="component" value="Unassembled WGS sequence"/>
</dbReference>
<proteinExistence type="predicted"/>
<gene>
    <name evidence="3" type="ORF">C2E21_1780</name>
</gene>
<feature type="region of interest" description="Disordered" evidence="1">
    <location>
        <begin position="168"/>
        <end position="209"/>
    </location>
</feature>
<keyword evidence="4" id="KW-1185">Reference proteome</keyword>
<dbReference type="Gene3D" id="1.20.5.1180">
    <property type="entry name" value="Geminin coiled-coil domain"/>
    <property type="match status" value="1"/>
</dbReference>
<protein>
    <submittedName>
        <fullName evidence="3">Ribonucleotide-diphosphate reductase subunit alpha</fullName>
    </submittedName>
</protein>
<organism evidence="3 4">
    <name type="scientific">Chlorella sorokiniana</name>
    <name type="common">Freshwater green alga</name>
    <dbReference type="NCBI Taxonomy" id="3076"/>
    <lineage>
        <taxon>Eukaryota</taxon>
        <taxon>Viridiplantae</taxon>
        <taxon>Chlorophyta</taxon>
        <taxon>core chlorophytes</taxon>
        <taxon>Trebouxiophyceae</taxon>
        <taxon>Chlorellales</taxon>
        <taxon>Chlorellaceae</taxon>
        <taxon>Chlorella clade</taxon>
        <taxon>Chlorella</taxon>
    </lineage>
</organism>
<feature type="signal peptide" evidence="2">
    <location>
        <begin position="1"/>
        <end position="21"/>
    </location>
</feature>
<feature type="compositionally biased region" description="Polar residues" evidence="1">
    <location>
        <begin position="172"/>
        <end position="185"/>
    </location>
</feature>
<feature type="chain" id="PRO_5015127698" evidence="2">
    <location>
        <begin position="22"/>
        <end position="209"/>
    </location>
</feature>
<evidence type="ECO:0000313" key="3">
    <source>
        <dbReference type="EMBL" id="PRW59929.1"/>
    </source>
</evidence>
<accession>A0A2P6U0U4</accession>
<sequence>MFQRAAIALALLLLATAAAGAVLPTPLPGQRLTAARPMPLPGAGAGAARILTSRAAPARVLRTVVLAAVPPSMEALAAAFPPIICGSAQALMSATGSALGDGIHEFVKAPFMVYGMLLSVEFFNKYAPNLTAWLPESVMQAQQRRQQFAATLAENRDLKKEVQTLRQENAELRSNNGDTESQQASAVELPATAPPASAASSGEAVLNEE</sequence>
<name>A0A2P6U0U4_CHLSO</name>
<comment type="caution">
    <text evidence="3">The sequence shown here is derived from an EMBL/GenBank/DDBJ whole genome shotgun (WGS) entry which is preliminary data.</text>
</comment>
<feature type="compositionally biased region" description="Low complexity" evidence="1">
    <location>
        <begin position="190"/>
        <end position="201"/>
    </location>
</feature>
<evidence type="ECO:0000313" key="4">
    <source>
        <dbReference type="Proteomes" id="UP000239899"/>
    </source>
</evidence>
<evidence type="ECO:0000256" key="1">
    <source>
        <dbReference type="SAM" id="MobiDB-lite"/>
    </source>
</evidence>
<keyword evidence="2" id="KW-0732">Signal</keyword>
<dbReference type="EMBL" id="LHPG02000003">
    <property type="protein sequence ID" value="PRW59929.1"/>
    <property type="molecule type" value="Genomic_DNA"/>
</dbReference>
<reference evidence="3 4" key="1">
    <citation type="journal article" date="2018" name="Plant J.">
        <title>Genome sequences of Chlorella sorokiniana UTEX 1602 and Micractinium conductrix SAG 241.80: implications to maltose excretion by a green alga.</title>
        <authorList>
            <person name="Arriola M.B."/>
            <person name="Velmurugan N."/>
            <person name="Zhang Y."/>
            <person name="Plunkett M.H."/>
            <person name="Hondzo H."/>
            <person name="Barney B.M."/>
        </authorList>
    </citation>
    <scope>NUCLEOTIDE SEQUENCE [LARGE SCALE GENOMIC DNA]</scope>
    <source>
        <strain evidence="4">UTEX 1602</strain>
    </source>
</reference>
<dbReference type="AlphaFoldDB" id="A0A2P6U0U4"/>